<dbReference type="Proteomes" id="UP000516380">
    <property type="component" value="Chromosome"/>
</dbReference>
<gene>
    <name evidence="1" type="ORF">NIIDMKKI_67280</name>
</gene>
<sequence>MINGDGHVENARLANRLAHIQRLQDRETLGVSLQQVGDPVQRVRPFRHRGRPPARKRTLRRLDRAIDISGCSTRNTSQHLTRRGIDTLDRLPDSASTHWLSMNIP</sequence>
<proteinExistence type="predicted"/>
<evidence type="ECO:0000313" key="2">
    <source>
        <dbReference type="Proteomes" id="UP000516380"/>
    </source>
</evidence>
<evidence type="ECO:0000313" key="1">
    <source>
        <dbReference type="EMBL" id="BCI91522.1"/>
    </source>
</evidence>
<protein>
    <submittedName>
        <fullName evidence="1">Uncharacterized protein</fullName>
    </submittedName>
</protein>
<dbReference type="EMBL" id="AP023343">
    <property type="protein sequence ID" value="BCI91522.1"/>
    <property type="molecule type" value="Genomic_DNA"/>
</dbReference>
<organism evidence="1 2">
    <name type="scientific">Mycobacterium kansasii</name>
    <dbReference type="NCBI Taxonomy" id="1768"/>
    <lineage>
        <taxon>Bacteria</taxon>
        <taxon>Bacillati</taxon>
        <taxon>Actinomycetota</taxon>
        <taxon>Actinomycetes</taxon>
        <taxon>Mycobacteriales</taxon>
        <taxon>Mycobacteriaceae</taxon>
        <taxon>Mycobacterium</taxon>
    </lineage>
</organism>
<name>A0A7G1IN58_MYCKA</name>
<accession>A0A7G1IN58</accession>
<dbReference type="AlphaFoldDB" id="A0A7G1IN58"/>
<keyword evidence="2" id="KW-1185">Reference proteome</keyword>
<reference evidence="1 2" key="1">
    <citation type="submission" date="2020-07" db="EMBL/GenBank/DDBJ databases">
        <title>Mycobacterium kansasii (former subtype) with zoonotic potential isolated from diseased indoor pet cat, Japan.</title>
        <authorList>
            <person name="Fukano H."/>
            <person name="Terazono T."/>
            <person name="Hoshino Y."/>
        </authorList>
    </citation>
    <scope>NUCLEOTIDE SEQUENCE [LARGE SCALE GENOMIC DNA]</scope>
    <source>
        <strain evidence="1 2">Kuro-I</strain>
    </source>
</reference>